<dbReference type="InterPro" id="IPR041662">
    <property type="entry name" value="SusD-like_2"/>
</dbReference>
<dbReference type="Pfam" id="PF12771">
    <property type="entry name" value="SusD-like_2"/>
    <property type="match status" value="1"/>
</dbReference>
<keyword evidence="2" id="KW-0449">Lipoprotein</keyword>
<dbReference type="RefSeq" id="WP_237870759.1">
    <property type="nucleotide sequence ID" value="NZ_JAKLTR010000004.1"/>
</dbReference>
<gene>
    <name evidence="2" type="ORF">LZZ85_08905</name>
</gene>
<dbReference type="InterPro" id="IPR011990">
    <property type="entry name" value="TPR-like_helical_dom_sf"/>
</dbReference>
<name>A0ABS9KQ05_9BACT</name>
<proteinExistence type="predicted"/>
<dbReference type="Proteomes" id="UP001165367">
    <property type="component" value="Unassembled WGS sequence"/>
</dbReference>
<feature type="signal peptide" evidence="1">
    <location>
        <begin position="1"/>
        <end position="17"/>
    </location>
</feature>
<comment type="caution">
    <text evidence="2">The sequence shown here is derived from an EMBL/GenBank/DDBJ whole genome shotgun (WGS) entry which is preliminary data.</text>
</comment>
<evidence type="ECO:0000313" key="3">
    <source>
        <dbReference type="Proteomes" id="UP001165367"/>
    </source>
</evidence>
<dbReference type="Gene3D" id="1.25.40.390">
    <property type="match status" value="1"/>
</dbReference>
<evidence type="ECO:0000256" key="1">
    <source>
        <dbReference type="SAM" id="SignalP"/>
    </source>
</evidence>
<evidence type="ECO:0000313" key="2">
    <source>
        <dbReference type="EMBL" id="MCG2614397.1"/>
    </source>
</evidence>
<sequence length="476" mass="52178">MKSVKVLSFLLAASVIAAGCSKFGDTNVNPNGATDPSTAALLSGVEAGLGSYATQTREGLYSQYFSETQYTEVSNYALPRLDFDAVYSGALFDLQNIIRYNTDADKLALSAKFGSANHQIAIARILKAYIFWTITDRWGDVPYFEALKGEEELTPAYDTQEAIYKDLVKELKEASDQFDGGSIATGDLLYRGVAASWKRLANTLRMLISLRTSKVYPNPGEWAATEFANAYADSDGYISDSTQNLTLFYPGTAAYRNPWYNLYLTRADFAQSKVMTDFMAAYNDPRQTSFGSSTIGFPYGLTRFDAVTFGENNPTYSRIHPSAYRAAGAPVVVVSSAHVMLAVAEARQRGWIAGDVTEAYQKGISESWRQWGAKGDINAYVGQANVSLAGGNALSKIHMQQYFAFYPNGMQAWANWRRTGVPALVPSPNASNPSKQIPRRFTYGSLAYSVNGENTNTAVGRLSGGDTPDTKVWWDK</sequence>
<dbReference type="EMBL" id="JAKLTR010000004">
    <property type="protein sequence ID" value="MCG2614397.1"/>
    <property type="molecule type" value="Genomic_DNA"/>
</dbReference>
<dbReference type="SUPFAM" id="SSF48452">
    <property type="entry name" value="TPR-like"/>
    <property type="match status" value="1"/>
</dbReference>
<reference evidence="2" key="1">
    <citation type="submission" date="2022-01" db="EMBL/GenBank/DDBJ databases">
        <authorList>
            <person name="Jo J.-H."/>
            <person name="Im W.-T."/>
        </authorList>
    </citation>
    <scope>NUCLEOTIDE SEQUENCE</scope>
    <source>
        <strain evidence="2">NA20</strain>
    </source>
</reference>
<dbReference type="PROSITE" id="PS51257">
    <property type="entry name" value="PROKAR_LIPOPROTEIN"/>
    <property type="match status" value="1"/>
</dbReference>
<feature type="chain" id="PRO_5046035789" evidence="1">
    <location>
        <begin position="18"/>
        <end position="476"/>
    </location>
</feature>
<keyword evidence="3" id="KW-1185">Reference proteome</keyword>
<accession>A0ABS9KQ05</accession>
<protein>
    <submittedName>
        <fullName evidence="2">SusD/RagB family nutrient-binding outer membrane lipoprotein</fullName>
    </submittedName>
</protein>
<organism evidence="2 3">
    <name type="scientific">Terrimonas ginsenosidimutans</name>
    <dbReference type="NCBI Taxonomy" id="2908004"/>
    <lineage>
        <taxon>Bacteria</taxon>
        <taxon>Pseudomonadati</taxon>
        <taxon>Bacteroidota</taxon>
        <taxon>Chitinophagia</taxon>
        <taxon>Chitinophagales</taxon>
        <taxon>Chitinophagaceae</taxon>
        <taxon>Terrimonas</taxon>
    </lineage>
</organism>
<keyword evidence="1" id="KW-0732">Signal</keyword>